<dbReference type="EMBL" id="JANLCJ010000003">
    <property type="protein sequence ID" value="MCS5733841.1"/>
    <property type="molecule type" value="Genomic_DNA"/>
</dbReference>
<keyword evidence="3" id="KW-1185">Reference proteome</keyword>
<evidence type="ECO:0000259" key="1">
    <source>
        <dbReference type="PROSITE" id="PS50206"/>
    </source>
</evidence>
<evidence type="ECO:0000313" key="3">
    <source>
        <dbReference type="Proteomes" id="UP001165586"/>
    </source>
</evidence>
<protein>
    <recommendedName>
        <fullName evidence="1">Rhodanese domain-containing protein</fullName>
    </recommendedName>
</protein>
<reference evidence="2" key="1">
    <citation type="submission" date="2022-08" db="EMBL/GenBank/DDBJ databases">
        <authorList>
            <person name="Deng Y."/>
            <person name="Han X.-F."/>
            <person name="Zhang Y.-Q."/>
        </authorList>
    </citation>
    <scope>NUCLEOTIDE SEQUENCE</scope>
    <source>
        <strain evidence="2">CPCC 203386</strain>
    </source>
</reference>
<name>A0ABT2H1Q8_9MICO</name>
<evidence type="ECO:0000313" key="2">
    <source>
        <dbReference type="EMBL" id="MCS5733841.1"/>
    </source>
</evidence>
<dbReference type="Pfam" id="PF24410">
    <property type="entry name" value="wHTH-HSP90_Na-assoc"/>
    <property type="match status" value="3"/>
</dbReference>
<dbReference type="InterPro" id="IPR056507">
    <property type="entry name" value="wHTH-HSP90_Na-assoc"/>
</dbReference>
<sequence length="892" mass="95620">MHRDDARMSPPGRPVGDPLTFHLSDRVLALLMGTSLYGDSRFAFRELHQNAVDACRHHDARAEYLRRSGQDLPSGAAREPGAPRIVVREFEDTSGSRVLECRDTGVGMGYLQLASAFCQAGVRGRELEEDADEREAFAQLDEPIEFWTNSRFGIGAFSYFMVADAVSVTTTRLNRDGSLGRRLSFDVTGPHTPGLVVDHGPGEAAGTTVRLALKDGHASPIAVLRDLVAVSPYDVEAFDDRGRQHRWEAGVLNRESGAVEPDAQIVADPAGKVWWCSGRGAVLPDGIWSGAMTLGIIVNLTGDDAPPMTADRTTMIDTDFAQVDVLALAAVGSAVQEGAAIVGRADWLDRTFAWNHEIVDAIIREASGPPSPFPIVLDPETRTVDATIAGYVPGDGEGVPPDAWSFTRLIAGGAYPELGIDGSEWNSFVAGLPTDAVLLGRPGSTMAGETTTPVAPWRGDALSLYAAENSLRRPTATILERARTLGLPIDAELDNLPESTEFVRRVVTDAAAHQAASDRVIGAFAVVRASGDLGITLADARDQLRDRALTYDPCLDGLVDEPPTGGELRLASVRGDGVAPWRTTKELSIATVAAIAANAGVSSSQAIRALQRLGFGPIRGLLDGTRWLSRDFDAVDVLLASRDLDGSMPFLPSVEVSRDHIRRGAHNAHISESAARSRLEALGYHQVDGVAAAESGYEQLELVDDEGNPLDLVNPLPIAHAAILARRLKRPLTAVVARLEELGYRIAPYDVVPGPQHLIAASREADGELPCHPVHLGVPPIAVHFAAFSSDENPPTVVGMLRSQGYQVASGDILPRLEDRHRAMLYWLADSDITGGDAPVPPITVLQLALRVNLSLDRCLTTLTELGLTGADPRRHLPVDRPGDDAAWRGLY</sequence>
<dbReference type="PROSITE" id="PS50206">
    <property type="entry name" value="RHODANESE_3"/>
    <property type="match status" value="1"/>
</dbReference>
<dbReference type="Gene3D" id="3.30.565.10">
    <property type="entry name" value="Histidine kinase-like ATPase, C-terminal domain"/>
    <property type="match status" value="1"/>
</dbReference>
<accession>A0ABT2H1Q8</accession>
<dbReference type="PRINTS" id="PR00775">
    <property type="entry name" value="HEATSHOCK90"/>
</dbReference>
<dbReference type="SUPFAM" id="SSF55874">
    <property type="entry name" value="ATPase domain of HSP90 chaperone/DNA topoisomerase II/histidine kinase"/>
    <property type="match status" value="1"/>
</dbReference>
<feature type="domain" description="Rhodanese" evidence="1">
    <location>
        <begin position="600"/>
        <end position="637"/>
    </location>
</feature>
<dbReference type="Proteomes" id="UP001165586">
    <property type="component" value="Unassembled WGS sequence"/>
</dbReference>
<dbReference type="InterPro" id="IPR001763">
    <property type="entry name" value="Rhodanese-like_dom"/>
</dbReference>
<organism evidence="2 3">
    <name type="scientific">Herbiconiux daphne</name>
    <dbReference type="NCBI Taxonomy" id="2970914"/>
    <lineage>
        <taxon>Bacteria</taxon>
        <taxon>Bacillati</taxon>
        <taxon>Actinomycetota</taxon>
        <taxon>Actinomycetes</taxon>
        <taxon>Micrococcales</taxon>
        <taxon>Microbacteriaceae</taxon>
        <taxon>Herbiconiux</taxon>
    </lineage>
</organism>
<dbReference type="RefSeq" id="WP_259538696.1">
    <property type="nucleotide sequence ID" value="NZ_JANLCJ010000003.1"/>
</dbReference>
<proteinExistence type="predicted"/>
<comment type="caution">
    <text evidence="2">The sequence shown here is derived from an EMBL/GenBank/DDBJ whole genome shotgun (WGS) entry which is preliminary data.</text>
</comment>
<gene>
    <name evidence="2" type="ORF">N1032_08825</name>
</gene>
<dbReference type="InterPro" id="IPR036890">
    <property type="entry name" value="HATPase_C_sf"/>
</dbReference>
<dbReference type="InterPro" id="IPR020575">
    <property type="entry name" value="Hsp90_N"/>
</dbReference>